<feature type="transmembrane region" description="Helical" evidence="7">
    <location>
        <begin position="259"/>
        <end position="282"/>
    </location>
</feature>
<comment type="subcellular location">
    <subcellularLocation>
        <location evidence="1">Cell membrane</location>
        <topology evidence="1">Multi-pass membrane protein</topology>
    </subcellularLocation>
</comment>
<reference evidence="9" key="1">
    <citation type="submission" date="2020-10" db="EMBL/GenBank/DDBJ databases">
        <authorList>
            <person name="Castelo-Branco R."/>
            <person name="Eusebio N."/>
            <person name="Adriana R."/>
            <person name="Vieira A."/>
            <person name="Brugerolle De Fraissinette N."/>
            <person name="Rezende De Castro R."/>
            <person name="Schneider M.P."/>
            <person name="Vasconcelos V."/>
            <person name="Leao P.N."/>
        </authorList>
    </citation>
    <scope>NUCLEOTIDE SEQUENCE</scope>
    <source>
        <strain evidence="9">LEGE 11479</strain>
    </source>
</reference>
<proteinExistence type="inferred from homology"/>
<feature type="transmembrane region" description="Helical" evidence="7">
    <location>
        <begin position="294"/>
        <end position="314"/>
    </location>
</feature>
<protein>
    <submittedName>
        <fullName evidence="9">Acyltransferase family protein</fullName>
    </submittedName>
</protein>
<keyword evidence="5 7" id="KW-1133">Transmembrane helix</keyword>
<evidence type="ECO:0000313" key="9">
    <source>
        <dbReference type="EMBL" id="MBE9067869.1"/>
    </source>
</evidence>
<dbReference type="InterPro" id="IPR002656">
    <property type="entry name" value="Acyl_transf_3_dom"/>
</dbReference>
<dbReference type="AlphaFoldDB" id="A0A929FA14"/>
<gene>
    <name evidence="9" type="ORF">IQ260_14535</name>
</gene>
<keyword evidence="10" id="KW-1185">Reference proteome</keyword>
<evidence type="ECO:0000259" key="8">
    <source>
        <dbReference type="Pfam" id="PF01757"/>
    </source>
</evidence>
<evidence type="ECO:0000256" key="4">
    <source>
        <dbReference type="ARBA" id="ARBA00022692"/>
    </source>
</evidence>
<name>A0A929FA14_LEPEC</name>
<feature type="domain" description="Acyltransferase 3" evidence="8">
    <location>
        <begin position="1"/>
        <end position="307"/>
    </location>
</feature>
<keyword evidence="3" id="KW-1003">Cell membrane</keyword>
<evidence type="ECO:0000256" key="3">
    <source>
        <dbReference type="ARBA" id="ARBA00022475"/>
    </source>
</evidence>
<evidence type="ECO:0000256" key="7">
    <source>
        <dbReference type="SAM" id="Phobius"/>
    </source>
</evidence>
<feature type="transmembrane region" description="Helical" evidence="7">
    <location>
        <begin position="141"/>
        <end position="162"/>
    </location>
</feature>
<keyword evidence="6 7" id="KW-0472">Membrane</keyword>
<feature type="transmembrane region" description="Helical" evidence="7">
    <location>
        <begin position="224"/>
        <end position="247"/>
    </location>
</feature>
<feature type="transmembrane region" description="Helical" evidence="7">
    <location>
        <begin position="168"/>
        <end position="184"/>
    </location>
</feature>
<feature type="transmembrane region" description="Helical" evidence="7">
    <location>
        <begin position="66"/>
        <end position="86"/>
    </location>
</feature>
<comment type="caution">
    <text evidence="9">The sequence shown here is derived from an EMBL/GenBank/DDBJ whole genome shotgun (WGS) entry which is preliminary data.</text>
</comment>
<keyword evidence="4 7" id="KW-0812">Transmembrane</keyword>
<evidence type="ECO:0000256" key="6">
    <source>
        <dbReference type="ARBA" id="ARBA00023136"/>
    </source>
</evidence>
<dbReference type="PANTHER" id="PTHR40074">
    <property type="entry name" value="O-ACETYLTRANSFERASE WECH"/>
    <property type="match status" value="1"/>
</dbReference>
<feature type="transmembrane region" description="Helical" evidence="7">
    <location>
        <begin position="33"/>
        <end position="50"/>
    </location>
</feature>
<dbReference type="GO" id="GO:0009246">
    <property type="term" value="P:enterobacterial common antigen biosynthetic process"/>
    <property type="evidence" value="ECO:0007669"/>
    <property type="project" value="TreeGrafter"/>
</dbReference>
<keyword evidence="9" id="KW-0012">Acyltransferase</keyword>
<dbReference type="GO" id="GO:0016413">
    <property type="term" value="F:O-acetyltransferase activity"/>
    <property type="evidence" value="ECO:0007669"/>
    <property type="project" value="TreeGrafter"/>
</dbReference>
<keyword evidence="9" id="KW-0808">Transferase</keyword>
<comment type="similarity">
    <text evidence="2">Belongs to the acyltransferase 3 family.</text>
</comment>
<dbReference type="EMBL" id="JADEXP010000124">
    <property type="protein sequence ID" value="MBE9067869.1"/>
    <property type="molecule type" value="Genomic_DNA"/>
</dbReference>
<dbReference type="Pfam" id="PF01757">
    <property type="entry name" value="Acyl_transf_3"/>
    <property type="match status" value="1"/>
</dbReference>
<feature type="transmembrane region" description="Helical" evidence="7">
    <location>
        <begin position="112"/>
        <end position="129"/>
    </location>
</feature>
<organism evidence="9 10">
    <name type="scientific">Leptolyngbya cf. ectocarpi LEGE 11479</name>
    <dbReference type="NCBI Taxonomy" id="1828722"/>
    <lineage>
        <taxon>Bacteria</taxon>
        <taxon>Bacillati</taxon>
        <taxon>Cyanobacteriota</taxon>
        <taxon>Cyanophyceae</taxon>
        <taxon>Leptolyngbyales</taxon>
        <taxon>Leptolyngbyaceae</taxon>
        <taxon>Leptolyngbya group</taxon>
        <taxon>Leptolyngbya</taxon>
    </lineage>
</organism>
<dbReference type="GO" id="GO:0005886">
    <property type="term" value="C:plasma membrane"/>
    <property type="evidence" value="ECO:0007669"/>
    <property type="project" value="UniProtKB-SubCell"/>
</dbReference>
<dbReference type="PANTHER" id="PTHR40074:SF2">
    <property type="entry name" value="O-ACETYLTRANSFERASE WECH"/>
    <property type="match status" value="1"/>
</dbReference>
<dbReference type="Proteomes" id="UP000615026">
    <property type="component" value="Unassembled WGS sequence"/>
</dbReference>
<evidence type="ECO:0000313" key="10">
    <source>
        <dbReference type="Proteomes" id="UP000615026"/>
    </source>
</evidence>
<feature type="transmembrane region" description="Helical" evidence="7">
    <location>
        <begin position="196"/>
        <end position="218"/>
    </location>
</feature>
<evidence type="ECO:0000256" key="2">
    <source>
        <dbReference type="ARBA" id="ARBA00007400"/>
    </source>
</evidence>
<evidence type="ECO:0000256" key="1">
    <source>
        <dbReference type="ARBA" id="ARBA00004651"/>
    </source>
</evidence>
<sequence length="324" mass="36836">MVAVVMLHVATIVMDANEIGSTYWWFGNIYNSLVRWCVPVFVMISGSLLLDPHKQEDLSTFYRKRIARLLSPITTWSVLFLAWHFIKETLKGLAPTGLELLGKLLSGTPYEHMWFLYMILGLYLFTPFFRKIIAGTTQKELTLLITATFSLAAVNHIYTSFIASESKLFINWFLLYVPFFLFGHRIRSAEFQPPKIMLWGTFLISSALTAIGCSILAVQNDLPFGLYFYGYLSLTVIPMSISIMYLLRDWNSPILTSHFTHRLSFLTLGIYLIHPVILEAIIHTGYATKIHPILSVPIVTGIIFITAGLGAWTLSHIPYLKKSI</sequence>
<accession>A0A929FA14</accession>
<evidence type="ECO:0000256" key="5">
    <source>
        <dbReference type="ARBA" id="ARBA00022989"/>
    </source>
</evidence>